<dbReference type="Proteomes" id="UP001473302">
    <property type="component" value="Unassembled WGS sequence"/>
</dbReference>
<keyword evidence="2 4" id="KW-0863">Zinc-finger</keyword>
<dbReference type="SUPFAM" id="SSF57667">
    <property type="entry name" value="beta-beta-alpha zinc fingers"/>
    <property type="match status" value="1"/>
</dbReference>
<evidence type="ECO:0000256" key="1">
    <source>
        <dbReference type="ARBA" id="ARBA00022723"/>
    </source>
</evidence>
<evidence type="ECO:0000313" key="7">
    <source>
        <dbReference type="Proteomes" id="UP001473302"/>
    </source>
</evidence>
<keyword evidence="3" id="KW-0862">Zinc</keyword>
<dbReference type="InterPro" id="IPR036236">
    <property type="entry name" value="Znf_C2H2_sf"/>
</dbReference>
<sequence>MSSSSFNSFYHHINMNDYLSNESFLLGNNSTFNASSFVRSCNCLDCVKPYYAINDGASMTANAIKNKQDYTVNDTMLTGNISQVTDFYNYDYSYVPLQPPLDICYSDNNYFMTAGYSTPSSSSSPPPSLSPEFVNTEIQKTNEPDYYYNSILEYPMVKTEPSFTKKESYGNKIGNKKRHSSAESTCSVSSAKKKYNCDYCSRAFARKYDLARHQRIHTGNKPYVCPCCSKGFSRSDARIRHFRTERMCKDGENKTARLRSQRKQ</sequence>
<dbReference type="SMART" id="SM00355">
    <property type="entry name" value="ZnF_C2H2"/>
    <property type="match status" value="2"/>
</dbReference>
<dbReference type="InterPro" id="IPR013087">
    <property type="entry name" value="Znf_C2H2_type"/>
</dbReference>
<comment type="caution">
    <text evidence="6">The sequence shown here is derived from an EMBL/GenBank/DDBJ whole genome shotgun (WGS) entry which is preliminary data.</text>
</comment>
<evidence type="ECO:0000256" key="3">
    <source>
        <dbReference type="ARBA" id="ARBA00022833"/>
    </source>
</evidence>
<feature type="domain" description="C2H2-type" evidence="5">
    <location>
        <begin position="223"/>
        <end position="250"/>
    </location>
</feature>
<evidence type="ECO:0000313" key="6">
    <source>
        <dbReference type="EMBL" id="GAA5808129.1"/>
    </source>
</evidence>
<name>A0ABP9YMS2_9FUNG</name>
<dbReference type="Pfam" id="PF00096">
    <property type="entry name" value="zf-C2H2"/>
    <property type="match status" value="1"/>
</dbReference>
<proteinExistence type="predicted"/>
<evidence type="ECO:0000256" key="2">
    <source>
        <dbReference type="ARBA" id="ARBA00022771"/>
    </source>
</evidence>
<reference evidence="6 7" key="1">
    <citation type="submission" date="2024-04" db="EMBL/GenBank/DDBJ databases">
        <title>genome sequences of Mucor flavus KT1a and Helicostylum pulchrum KT1b strains isolated from the surface of a dry-aged beef.</title>
        <authorList>
            <person name="Toyotome T."/>
            <person name="Hosono M."/>
            <person name="Torimaru M."/>
            <person name="Fukuda K."/>
            <person name="Mikami N."/>
        </authorList>
    </citation>
    <scope>NUCLEOTIDE SEQUENCE [LARGE SCALE GENOMIC DNA]</scope>
    <source>
        <strain evidence="6 7">KT1a</strain>
    </source>
</reference>
<dbReference type="EMBL" id="BAABUK010000003">
    <property type="protein sequence ID" value="GAA5808129.1"/>
    <property type="molecule type" value="Genomic_DNA"/>
</dbReference>
<evidence type="ECO:0000256" key="4">
    <source>
        <dbReference type="PROSITE-ProRule" id="PRU00042"/>
    </source>
</evidence>
<dbReference type="Gene3D" id="3.30.160.60">
    <property type="entry name" value="Classic Zinc Finger"/>
    <property type="match status" value="2"/>
</dbReference>
<protein>
    <recommendedName>
        <fullName evidence="5">C2H2-type domain-containing protein</fullName>
    </recommendedName>
</protein>
<dbReference type="PANTHER" id="PTHR23235">
    <property type="entry name" value="KRUEPPEL-LIKE TRANSCRIPTION FACTOR"/>
    <property type="match status" value="1"/>
</dbReference>
<evidence type="ECO:0000259" key="5">
    <source>
        <dbReference type="PROSITE" id="PS50157"/>
    </source>
</evidence>
<organism evidence="6 7">
    <name type="scientific">Mucor flavus</name>
    <dbReference type="NCBI Taxonomy" id="439312"/>
    <lineage>
        <taxon>Eukaryota</taxon>
        <taxon>Fungi</taxon>
        <taxon>Fungi incertae sedis</taxon>
        <taxon>Mucoromycota</taxon>
        <taxon>Mucoromycotina</taxon>
        <taxon>Mucoromycetes</taxon>
        <taxon>Mucorales</taxon>
        <taxon>Mucorineae</taxon>
        <taxon>Mucoraceae</taxon>
        <taxon>Mucor</taxon>
    </lineage>
</organism>
<dbReference type="PROSITE" id="PS50157">
    <property type="entry name" value="ZINC_FINGER_C2H2_2"/>
    <property type="match status" value="2"/>
</dbReference>
<keyword evidence="7" id="KW-1185">Reference proteome</keyword>
<dbReference type="PANTHER" id="PTHR23235:SF120">
    <property type="entry name" value="KRUPPEL-LIKE FACTOR 15"/>
    <property type="match status" value="1"/>
</dbReference>
<accession>A0ABP9YMS2</accession>
<dbReference type="PROSITE" id="PS00028">
    <property type="entry name" value="ZINC_FINGER_C2H2_1"/>
    <property type="match status" value="1"/>
</dbReference>
<gene>
    <name evidence="6" type="ORF">MFLAVUS_001512</name>
</gene>
<feature type="domain" description="C2H2-type" evidence="5">
    <location>
        <begin position="195"/>
        <end position="222"/>
    </location>
</feature>
<keyword evidence="1" id="KW-0479">Metal-binding</keyword>